<dbReference type="InterPro" id="IPR006652">
    <property type="entry name" value="Kelch_1"/>
</dbReference>
<dbReference type="SMART" id="SM00612">
    <property type="entry name" value="Kelch"/>
    <property type="match status" value="2"/>
</dbReference>
<dbReference type="Gene3D" id="2.120.10.80">
    <property type="entry name" value="Kelch-type beta propeller"/>
    <property type="match status" value="1"/>
</dbReference>
<proteinExistence type="predicted"/>
<dbReference type="PRINTS" id="PR00501">
    <property type="entry name" value="KELCHREPEAT"/>
</dbReference>
<evidence type="ECO:0000256" key="2">
    <source>
        <dbReference type="ARBA" id="ARBA00022737"/>
    </source>
</evidence>
<dbReference type="PANTHER" id="PTHR46344:SF27">
    <property type="entry name" value="KELCH REPEAT SUPERFAMILY PROTEIN"/>
    <property type="match status" value="1"/>
</dbReference>
<keyword evidence="4" id="KW-1185">Reference proteome</keyword>
<dbReference type="Proteomes" id="UP000499080">
    <property type="component" value="Unassembled WGS sequence"/>
</dbReference>
<sequence>MAVLMIFFPPFQEGKWQQMPHMINRRSSCGVAALDGMLYVVGGNDGSLCMCSVERFDPVKGTWEAMASMHTRRTTHEVVEAEGYLYAIGGNDGSSSLSTVERYDPRHNKWMLVTSMNLRRSSIGATVLECQNLERILSSDGA</sequence>
<dbReference type="AlphaFoldDB" id="A0A4Y2RQ40"/>
<name>A0A4Y2RQ40_ARAVE</name>
<keyword evidence="1" id="KW-0880">Kelch repeat</keyword>
<dbReference type="PANTHER" id="PTHR46344">
    <property type="entry name" value="OS02G0202900 PROTEIN"/>
    <property type="match status" value="1"/>
</dbReference>
<keyword evidence="2" id="KW-0677">Repeat</keyword>
<evidence type="ECO:0000313" key="4">
    <source>
        <dbReference type="Proteomes" id="UP000499080"/>
    </source>
</evidence>
<protein>
    <submittedName>
        <fullName evidence="3">Kelch-like protein 17</fullName>
    </submittedName>
</protein>
<reference evidence="3 4" key="1">
    <citation type="journal article" date="2019" name="Sci. Rep.">
        <title>Orb-weaving spider Araneus ventricosus genome elucidates the spidroin gene catalogue.</title>
        <authorList>
            <person name="Kono N."/>
            <person name="Nakamura H."/>
            <person name="Ohtoshi R."/>
            <person name="Moran D.A.P."/>
            <person name="Shinohara A."/>
            <person name="Yoshida Y."/>
            <person name="Fujiwara M."/>
            <person name="Mori M."/>
            <person name="Tomita M."/>
            <person name="Arakawa K."/>
        </authorList>
    </citation>
    <scope>NUCLEOTIDE SEQUENCE [LARGE SCALE GENOMIC DNA]</scope>
</reference>
<accession>A0A4Y2RQ40</accession>
<dbReference type="InterPro" id="IPR015915">
    <property type="entry name" value="Kelch-typ_b-propeller"/>
</dbReference>
<dbReference type="GO" id="GO:0016567">
    <property type="term" value="P:protein ubiquitination"/>
    <property type="evidence" value="ECO:0007669"/>
    <property type="project" value="UniProtKB-UniPathway"/>
</dbReference>
<evidence type="ECO:0000313" key="3">
    <source>
        <dbReference type="EMBL" id="GBN77466.1"/>
    </source>
</evidence>
<dbReference type="UniPathway" id="UPA00143"/>
<dbReference type="Pfam" id="PF01344">
    <property type="entry name" value="Kelch_1"/>
    <property type="match status" value="2"/>
</dbReference>
<comment type="caution">
    <text evidence="3">The sequence shown here is derived from an EMBL/GenBank/DDBJ whole genome shotgun (WGS) entry which is preliminary data.</text>
</comment>
<gene>
    <name evidence="3" type="primary">KLHL17_8</name>
    <name evidence="3" type="ORF">AVEN_22727_1</name>
</gene>
<dbReference type="SUPFAM" id="SSF117281">
    <property type="entry name" value="Kelch motif"/>
    <property type="match status" value="1"/>
</dbReference>
<evidence type="ECO:0000256" key="1">
    <source>
        <dbReference type="ARBA" id="ARBA00022441"/>
    </source>
</evidence>
<organism evidence="3 4">
    <name type="scientific">Araneus ventricosus</name>
    <name type="common">Orbweaver spider</name>
    <name type="synonym">Epeira ventricosa</name>
    <dbReference type="NCBI Taxonomy" id="182803"/>
    <lineage>
        <taxon>Eukaryota</taxon>
        <taxon>Metazoa</taxon>
        <taxon>Ecdysozoa</taxon>
        <taxon>Arthropoda</taxon>
        <taxon>Chelicerata</taxon>
        <taxon>Arachnida</taxon>
        <taxon>Araneae</taxon>
        <taxon>Araneomorphae</taxon>
        <taxon>Entelegynae</taxon>
        <taxon>Araneoidea</taxon>
        <taxon>Araneidae</taxon>
        <taxon>Araneus</taxon>
    </lineage>
</organism>
<dbReference type="EMBL" id="BGPR01017853">
    <property type="protein sequence ID" value="GBN77466.1"/>
    <property type="molecule type" value="Genomic_DNA"/>
</dbReference>
<dbReference type="OrthoDB" id="45365at2759"/>